<name>A0A3G2UQH0_SPHYA</name>
<sequence length="80" mass="8930">MSAFGRFQTILPCKGRWLAAGQTEGCRPLDRATPLHHFVVPLPLQGRNLPPLLVVRYHRKSVSHARRACPILLNPDLLGP</sequence>
<reference evidence="1 2" key="1">
    <citation type="submission" date="2018-10" db="EMBL/GenBank/DDBJ databases">
        <title>Characterization and genome analysis of a novel bacterium Sphingobium yanoikuyae SJTF8 capable of degrading PAHs.</title>
        <authorList>
            <person name="Yin C."/>
            <person name="Xiong W."/>
            <person name="Liang R."/>
        </authorList>
    </citation>
    <scope>NUCLEOTIDE SEQUENCE [LARGE SCALE GENOMIC DNA]</scope>
    <source>
        <strain evidence="1 2">SJTF8</strain>
    </source>
</reference>
<dbReference type="EMBL" id="CP033230">
    <property type="protein sequence ID" value="AYO77450.1"/>
    <property type="molecule type" value="Genomic_DNA"/>
</dbReference>
<evidence type="ECO:0000313" key="1">
    <source>
        <dbReference type="EMBL" id="AYO77450.1"/>
    </source>
</evidence>
<dbReference type="AlphaFoldDB" id="A0A3G2UQH0"/>
<proteinExistence type="predicted"/>
<dbReference type="Proteomes" id="UP000280708">
    <property type="component" value="Chromosome"/>
</dbReference>
<gene>
    <name evidence="1" type="ORF">EBF16_11530</name>
</gene>
<protein>
    <submittedName>
        <fullName evidence="1">Uncharacterized protein</fullName>
    </submittedName>
</protein>
<accession>A0A3G2UQH0</accession>
<organism evidence="1 2">
    <name type="scientific">Sphingobium yanoikuyae</name>
    <name type="common">Sphingomonas yanoikuyae</name>
    <dbReference type="NCBI Taxonomy" id="13690"/>
    <lineage>
        <taxon>Bacteria</taxon>
        <taxon>Pseudomonadati</taxon>
        <taxon>Pseudomonadota</taxon>
        <taxon>Alphaproteobacteria</taxon>
        <taxon>Sphingomonadales</taxon>
        <taxon>Sphingomonadaceae</taxon>
        <taxon>Sphingobium</taxon>
    </lineage>
</organism>
<evidence type="ECO:0000313" key="2">
    <source>
        <dbReference type="Proteomes" id="UP000280708"/>
    </source>
</evidence>